<dbReference type="Gene3D" id="3.40.50.850">
    <property type="entry name" value="Isochorismatase-like"/>
    <property type="match status" value="1"/>
</dbReference>
<dbReference type="RefSeq" id="WP_150667223.1">
    <property type="nucleotide sequence ID" value="NZ_CABPSB010000001.1"/>
</dbReference>
<accession>A0A5E4RU55</accession>
<dbReference type="InterPro" id="IPR000868">
    <property type="entry name" value="Isochorismatase-like_dom"/>
</dbReference>
<reference evidence="3 4" key="1">
    <citation type="submission" date="2019-08" db="EMBL/GenBank/DDBJ databases">
        <authorList>
            <person name="Peeters C."/>
        </authorList>
    </citation>
    <scope>NUCLEOTIDE SEQUENCE [LARGE SCALE GENOMIC DNA]</scope>
    <source>
        <strain evidence="3 4">LMG 31108</strain>
    </source>
</reference>
<dbReference type="PANTHER" id="PTHR43540">
    <property type="entry name" value="PEROXYUREIDOACRYLATE/UREIDOACRYLATE AMIDOHYDROLASE-RELATED"/>
    <property type="match status" value="1"/>
</dbReference>
<dbReference type="AlphaFoldDB" id="A0A5E4RU55"/>
<proteinExistence type="predicted"/>
<evidence type="ECO:0000313" key="4">
    <source>
        <dbReference type="Proteomes" id="UP000406256"/>
    </source>
</evidence>
<feature type="domain" description="Isochorismatase-like" evidence="2">
    <location>
        <begin position="15"/>
        <end position="153"/>
    </location>
</feature>
<dbReference type="EMBL" id="CABPSB010000001">
    <property type="protein sequence ID" value="VVD66990.1"/>
    <property type="molecule type" value="Genomic_DNA"/>
</dbReference>
<dbReference type="GO" id="GO:0016787">
    <property type="term" value="F:hydrolase activity"/>
    <property type="evidence" value="ECO:0007669"/>
    <property type="project" value="UniProtKB-KW"/>
</dbReference>
<dbReference type="PANTHER" id="PTHR43540:SF6">
    <property type="entry name" value="ISOCHORISMATASE-LIKE DOMAIN-CONTAINING PROTEIN"/>
    <property type="match status" value="1"/>
</dbReference>
<evidence type="ECO:0000256" key="1">
    <source>
        <dbReference type="ARBA" id="ARBA00022801"/>
    </source>
</evidence>
<dbReference type="InterPro" id="IPR036380">
    <property type="entry name" value="Isochorismatase-like_sf"/>
</dbReference>
<dbReference type="OrthoDB" id="5360912at2"/>
<dbReference type="SUPFAM" id="SSF52499">
    <property type="entry name" value="Isochorismatase-like hydrolases"/>
    <property type="match status" value="1"/>
</dbReference>
<keyword evidence="1 3" id="KW-0378">Hydrolase</keyword>
<evidence type="ECO:0000313" key="3">
    <source>
        <dbReference type="EMBL" id="VVD66990.1"/>
    </source>
</evidence>
<keyword evidence="4" id="KW-1185">Reference proteome</keyword>
<organism evidence="3 4">
    <name type="scientific">Pandoraea anhela</name>
    <dbReference type="NCBI Taxonomy" id="2508295"/>
    <lineage>
        <taxon>Bacteria</taxon>
        <taxon>Pseudomonadati</taxon>
        <taxon>Pseudomonadota</taxon>
        <taxon>Betaproteobacteria</taxon>
        <taxon>Burkholderiales</taxon>
        <taxon>Burkholderiaceae</taxon>
        <taxon>Pandoraea</taxon>
    </lineage>
</organism>
<name>A0A5E4RU55_9BURK</name>
<dbReference type="InterPro" id="IPR050272">
    <property type="entry name" value="Isochorismatase-like_hydrls"/>
</dbReference>
<gene>
    <name evidence="3" type="ORF">PAN31108_00410</name>
</gene>
<dbReference type="Proteomes" id="UP000406256">
    <property type="component" value="Unassembled WGS sequence"/>
</dbReference>
<evidence type="ECO:0000259" key="2">
    <source>
        <dbReference type="Pfam" id="PF00857"/>
    </source>
</evidence>
<protein>
    <submittedName>
        <fullName evidence="3">Hydrolase</fullName>
    </submittedName>
</protein>
<dbReference type="Pfam" id="PF00857">
    <property type="entry name" value="Isochorismatase"/>
    <property type="match status" value="1"/>
</dbReference>
<sequence length="191" mass="21050">MSQAPQAQQTPTSRTALLVIDAQESFRQRPYWREDDLAVYFDRQQALIDGAVARGVPVVQVFHIAGGAFSRDTGFVRTLEELRIDPAFTVDKVKHSALAGSTLGAWLVEHGITRLIVSGIRTEQCCETTTRAASDAGYEVDFVTEATLTFPMQHPRSGRVLSTAELKERTETVLVDRFARVVTVEEALAAV</sequence>